<evidence type="ECO:0000313" key="2">
    <source>
        <dbReference type="Proteomes" id="UP000240283"/>
    </source>
</evidence>
<organism evidence="1 2">
    <name type="scientific">Vibrio phage Vp_R1</name>
    <dbReference type="NCBI Taxonomy" id="2059867"/>
    <lineage>
        <taxon>Viruses</taxon>
        <taxon>Duplodnaviria</taxon>
        <taxon>Heunggongvirae</taxon>
        <taxon>Uroviricota</taxon>
        <taxon>Caudoviricetes</taxon>
        <taxon>Grimontviridae</taxon>
        <taxon>Dalianvirus</taxon>
        <taxon>Dalianvirus R1</taxon>
    </lineage>
</organism>
<sequence>MAIHYSVVYEVHGREISVGITDHCYGAMKNMPWNMDKISYDFCDSISSPRMAIRNMFAMYQDNSNIKEVRLHDYNLSSHWNNFEEYLCFMDELKESGHLPYLTGYETNHELDYISVKVDCNEMWEEVMPKLFFIRNLMAYSELLPRFRESLPIAAAAIATLYWTPARYGSVDRAYVDTDGEYAFFDNAYFGESDFLRIYNENVAYSAGCGIDNIVLDSGYNREEDYDEEAEWDVDGNAGDDSSYHFSLSKVMLSLDDNKFPPFDNFSSGDAYVDDIVFAFKNYLTSKGMM</sequence>
<evidence type="ECO:0000313" key="1">
    <source>
        <dbReference type="EMBL" id="AUG88435.1"/>
    </source>
</evidence>
<proteinExistence type="predicted"/>
<keyword evidence="2" id="KW-1185">Reference proteome</keyword>
<reference evidence="1 2" key="1">
    <citation type="submission" date="2017-12" db="EMBL/GenBank/DDBJ databases">
        <title>Genomic analysis of a novel phage Vp_R1 lytic to Vibrio parahaemolyticus.</title>
        <authorList>
            <person name="Ren H."/>
            <person name="Li Z."/>
        </authorList>
    </citation>
    <scope>NUCLEOTIDE SEQUENCE [LARGE SCALE GENOMIC DNA]</scope>
</reference>
<gene>
    <name evidence="1" type="ORF">VPR_071</name>
</gene>
<protein>
    <submittedName>
        <fullName evidence="1">Uncharacterized protein</fullName>
    </submittedName>
</protein>
<dbReference type="Proteomes" id="UP000240283">
    <property type="component" value="Segment"/>
</dbReference>
<name>A0A2H5BQ44_9CAUD</name>
<accession>A0A2H5BQ44</accession>
<dbReference type="EMBL" id="MG603697">
    <property type="protein sequence ID" value="AUG88435.1"/>
    <property type="molecule type" value="Genomic_DNA"/>
</dbReference>